<dbReference type="Proteomes" id="UP000006545">
    <property type="component" value="Chromosome"/>
</dbReference>
<dbReference type="InterPro" id="IPR029140">
    <property type="entry name" value="Mfa1_C"/>
</dbReference>
<evidence type="ECO:0000313" key="2">
    <source>
        <dbReference type="EMBL" id="AEE13239.1"/>
    </source>
</evidence>
<reference evidence="3" key="1">
    <citation type="submission" date="2011-04" db="EMBL/GenBank/DDBJ databases">
        <title>The complete genome of Porphyromonas asaccharolytica DSM 20707.</title>
        <authorList>
            <person name="Lucas S."/>
            <person name="Han J."/>
            <person name="Lapidus A."/>
            <person name="Bruce D."/>
            <person name="Goodwin L."/>
            <person name="Pitluck S."/>
            <person name="Peters L."/>
            <person name="Kyrpides N."/>
            <person name="Mavromatis K."/>
            <person name="Ivanova N."/>
            <person name="Ovchinnikova G."/>
            <person name="Pagani I."/>
            <person name="Lu M."/>
            <person name="Detter J.C."/>
            <person name="Tapia R."/>
            <person name="Han C."/>
            <person name="Land M."/>
            <person name="Hauser L."/>
            <person name="Markowitz V."/>
            <person name="Cheng J.-F."/>
            <person name="Hugenholtz P."/>
            <person name="Woyke T."/>
            <person name="Wu D."/>
            <person name="Gronow S."/>
            <person name="Wellnitz S."/>
            <person name="Brambilla E."/>
            <person name="Klenk H.-P."/>
            <person name="Eisen J.A."/>
        </authorList>
    </citation>
    <scope>NUCLEOTIDE SEQUENCE [LARGE SCALE GENOMIC DNA]</scope>
    <source>
        <strain evidence="3">ATCC 25260 / DSM 20707 / VPI 4198</strain>
    </source>
</reference>
<dbReference type="KEGG" id="pah:Poras_1299"/>
<dbReference type="EMBL" id="CP002689">
    <property type="protein sequence ID" value="AEE13239.1"/>
    <property type="molecule type" value="Genomic_DNA"/>
</dbReference>
<dbReference type="RefSeq" id="WP_013760642.1">
    <property type="nucleotide sequence ID" value="NC_015501.1"/>
</dbReference>
<organism evidence="2 3">
    <name type="scientific">Porphyromonas asaccharolytica (strain ATCC 25260 / DSM 20707 / BCRC 10618 / CCUG 7834 / JCM 6326 / LMG 13178 / VPI 4198 / B440)</name>
    <name type="common">Bacteroides asaccharolyticus</name>
    <dbReference type="NCBI Taxonomy" id="879243"/>
    <lineage>
        <taxon>Bacteria</taxon>
        <taxon>Pseudomonadati</taxon>
        <taxon>Bacteroidota</taxon>
        <taxon>Bacteroidia</taxon>
        <taxon>Bacteroidales</taxon>
        <taxon>Porphyromonadaceae</taxon>
        <taxon>Porphyromonas</taxon>
    </lineage>
</organism>
<name>F4KM73_PORAD</name>
<dbReference type="HOGENOM" id="CLU_586424_0_0_10"/>
<feature type="domain" description="Minor fimbrium subunit Mfa1 C-terminal" evidence="1">
    <location>
        <begin position="461"/>
        <end position="536"/>
    </location>
</feature>
<protein>
    <recommendedName>
        <fullName evidence="1">Minor fimbrium subunit Mfa1 C-terminal domain-containing protein</fullName>
    </recommendedName>
</protein>
<keyword evidence="3" id="KW-1185">Reference proteome</keyword>
<evidence type="ECO:0000313" key="3">
    <source>
        <dbReference type="Proteomes" id="UP000006545"/>
    </source>
</evidence>
<sequence length="542" mass="60585">MKLLSKTKDSQKQKSHQQMAMNILQKATPKHQRLNDYVTLRLISLVVCMSVLLLGSCRKSPKAINPVATEGNLTIRLNCLGADLRADENDPMSAVEKLDLYFFSSESEPAERTMVAHRTFSKAEVTTKAPLSISLPVSSYYLVAVLNGTPAIQSTFGQGLSWSKLFEPTYKLVDLYTKSGNKVTSVVWSNDQGPIQIEERAFDKGASSVQVTLTRAIARVRLFGEPKVPQYMSIDLTNGGTFRVGCQARVAFLMRELAPLIGGAGNTMEKPGDASSFANRYAYSPGYHEIASSNKSNQEDLFKTYRSVNGSNSIFNIETLKLVPKTINECDLAQSGYYVSETTVDPDHNTYYFLPAVLIGYKLYPASLDAIGDFKSDEGWVSFNGNYYRGRDFVTYLKAIYERNKKTTGSSKPTVTAPVGYPKSLQDVCEDFVATQGDKMIIPGTKYQGELYPIDYKGLRYYLKSYNYYYLPVQHAPTQERYGHYGIVRNNDYRIEITSISDFGTPVLMKPADHPNEYIPKQPITATLTLTPLEEHDNKANL</sequence>
<proteinExistence type="predicted"/>
<dbReference type="STRING" id="879243.Poras_1299"/>
<gene>
    <name evidence="2" type="ordered locus">Poras_1299</name>
</gene>
<dbReference type="Gene3D" id="2.60.40.3690">
    <property type="match status" value="1"/>
</dbReference>
<evidence type="ECO:0000259" key="1">
    <source>
        <dbReference type="Pfam" id="PF15495"/>
    </source>
</evidence>
<accession>F4KM73</accession>
<dbReference type="Pfam" id="PF15495">
    <property type="entry name" value="Fimbrillin_C"/>
    <property type="match status" value="1"/>
</dbReference>
<dbReference type="OrthoDB" id="1010993at2"/>
<dbReference type="AlphaFoldDB" id="F4KM73"/>